<dbReference type="NCBIfam" id="TIGR01978">
    <property type="entry name" value="sufC"/>
    <property type="match status" value="1"/>
</dbReference>
<keyword evidence="3 5" id="KW-0067">ATP-binding</keyword>
<organism evidence="5 6">
    <name type="scientific">Anaerovibrio lipolyticus DSM 3074</name>
    <dbReference type="NCBI Taxonomy" id="1120997"/>
    <lineage>
        <taxon>Bacteria</taxon>
        <taxon>Bacillati</taxon>
        <taxon>Bacillota</taxon>
        <taxon>Negativicutes</taxon>
        <taxon>Selenomonadales</taxon>
        <taxon>Selenomonadaceae</taxon>
        <taxon>Anaerovibrio</taxon>
    </lineage>
</organism>
<name>A0A1M5ZZG8_9FIRM</name>
<dbReference type="Gene3D" id="3.40.50.300">
    <property type="entry name" value="P-loop containing nucleotide triphosphate hydrolases"/>
    <property type="match status" value="1"/>
</dbReference>
<dbReference type="InterPro" id="IPR027417">
    <property type="entry name" value="P-loop_NTPase"/>
</dbReference>
<sequence length="254" mass="28193">MEKLLNIKNLQVTVADNEAEDASKEILKGIDLQVNKGEIHVVLGPNGSGKSTLMNAIMGHPKYEIAGGSLEFEGEDLTELKTFERARKGIFLSFQTPEEIPGITVENMIRTAKQAVTGENIKVVKFRRELKAAMKELQMDESYAQRYMNVGFSGGEKKRNEILQMLMLQPKLALLDETDSGLDVDAIQIVSNGVKKFHNEDNACLIITHNTRILKQLNVDKVHVLMQGKIVAEGGPELIEKIDKEGFGFLQGAE</sequence>
<dbReference type="OrthoDB" id="9806149at2"/>
<accession>A0A1M5ZZG8</accession>
<dbReference type="PROSITE" id="PS50893">
    <property type="entry name" value="ABC_TRANSPORTER_2"/>
    <property type="match status" value="1"/>
</dbReference>
<evidence type="ECO:0000256" key="1">
    <source>
        <dbReference type="ARBA" id="ARBA00006216"/>
    </source>
</evidence>
<dbReference type="RefSeq" id="WP_080325179.1">
    <property type="nucleotide sequence ID" value="NZ_FQYW01000003.1"/>
</dbReference>
<dbReference type="AlphaFoldDB" id="A0A1M5ZZG8"/>
<gene>
    <name evidence="5" type="ORF">SAMN02745671_00116</name>
</gene>
<dbReference type="InterPro" id="IPR003593">
    <property type="entry name" value="AAA+_ATPase"/>
</dbReference>
<dbReference type="GO" id="GO:0005524">
    <property type="term" value="F:ATP binding"/>
    <property type="evidence" value="ECO:0007669"/>
    <property type="project" value="UniProtKB-KW"/>
</dbReference>
<dbReference type="SUPFAM" id="SSF52540">
    <property type="entry name" value="P-loop containing nucleoside triphosphate hydrolases"/>
    <property type="match status" value="1"/>
</dbReference>
<comment type="similarity">
    <text evidence="1">Belongs to the ABC transporter superfamily. Ycf16 family.</text>
</comment>
<evidence type="ECO:0000256" key="3">
    <source>
        <dbReference type="ARBA" id="ARBA00022840"/>
    </source>
</evidence>
<feature type="domain" description="ABC transporter" evidence="4">
    <location>
        <begin position="5"/>
        <end position="252"/>
    </location>
</feature>
<keyword evidence="2" id="KW-0547">Nucleotide-binding</keyword>
<dbReference type="GO" id="GO:0016887">
    <property type="term" value="F:ATP hydrolysis activity"/>
    <property type="evidence" value="ECO:0007669"/>
    <property type="project" value="InterPro"/>
</dbReference>
<dbReference type="Proteomes" id="UP000191240">
    <property type="component" value="Unassembled WGS sequence"/>
</dbReference>
<dbReference type="Pfam" id="PF00005">
    <property type="entry name" value="ABC_tran"/>
    <property type="match status" value="1"/>
</dbReference>
<dbReference type="SMART" id="SM00382">
    <property type="entry name" value="AAA"/>
    <property type="match status" value="1"/>
</dbReference>
<dbReference type="InterPro" id="IPR003439">
    <property type="entry name" value="ABC_transporter-like_ATP-bd"/>
</dbReference>
<evidence type="ECO:0000256" key="2">
    <source>
        <dbReference type="ARBA" id="ARBA00022741"/>
    </source>
</evidence>
<evidence type="ECO:0000313" key="6">
    <source>
        <dbReference type="Proteomes" id="UP000191240"/>
    </source>
</evidence>
<dbReference type="PROSITE" id="PS00211">
    <property type="entry name" value="ABC_TRANSPORTER_1"/>
    <property type="match status" value="1"/>
</dbReference>
<evidence type="ECO:0000313" key="5">
    <source>
        <dbReference type="EMBL" id="SHI29612.1"/>
    </source>
</evidence>
<dbReference type="CDD" id="cd03217">
    <property type="entry name" value="ABC_FeS_Assembly"/>
    <property type="match status" value="1"/>
</dbReference>
<dbReference type="PANTHER" id="PTHR43204:SF1">
    <property type="entry name" value="ABC TRANSPORTER I FAMILY MEMBER 6, CHLOROPLASTIC"/>
    <property type="match status" value="1"/>
</dbReference>
<reference evidence="5 6" key="1">
    <citation type="submission" date="2016-11" db="EMBL/GenBank/DDBJ databases">
        <authorList>
            <person name="Jaros S."/>
            <person name="Januszkiewicz K."/>
            <person name="Wedrychowicz H."/>
        </authorList>
    </citation>
    <scope>NUCLEOTIDE SEQUENCE [LARGE SCALE GENOMIC DNA]</scope>
    <source>
        <strain evidence="5 6">DSM 3074</strain>
    </source>
</reference>
<dbReference type="InterPro" id="IPR017871">
    <property type="entry name" value="ABC_transporter-like_CS"/>
</dbReference>
<dbReference type="PANTHER" id="PTHR43204">
    <property type="entry name" value="ABC TRANSPORTER I FAMILY MEMBER 6, CHLOROPLASTIC"/>
    <property type="match status" value="1"/>
</dbReference>
<proteinExistence type="inferred from homology"/>
<dbReference type="InterPro" id="IPR010230">
    <property type="entry name" value="FeS-cluster_ATPase_SufC"/>
</dbReference>
<evidence type="ECO:0000259" key="4">
    <source>
        <dbReference type="PROSITE" id="PS50893"/>
    </source>
</evidence>
<protein>
    <submittedName>
        <fullName evidence="5">Fe-S cluster assembly ATP-binding protein</fullName>
    </submittedName>
</protein>
<dbReference type="EMBL" id="FQYW01000003">
    <property type="protein sequence ID" value="SHI29612.1"/>
    <property type="molecule type" value="Genomic_DNA"/>
</dbReference>